<dbReference type="EMBL" id="RKRF01000008">
    <property type="protein sequence ID" value="RPF54062.1"/>
    <property type="molecule type" value="Genomic_DNA"/>
</dbReference>
<dbReference type="OrthoDB" id="1925744at2"/>
<feature type="transmembrane region" description="Helical" evidence="1">
    <location>
        <begin position="6"/>
        <end position="28"/>
    </location>
</feature>
<dbReference type="RefSeq" id="WP_124220768.1">
    <property type="nucleotide sequence ID" value="NZ_RKRF01000008.1"/>
</dbReference>
<evidence type="ECO:0000313" key="2">
    <source>
        <dbReference type="EMBL" id="RPF54062.1"/>
    </source>
</evidence>
<protein>
    <submittedName>
        <fullName evidence="2">Uncharacterized protein</fullName>
    </submittedName>
</protein>
<name>A0A3N5C3M1_9BACI</name>
<feature type="transmembrane region" description="Helical" evidence="1">
    <location>
        <begin position="35"/>
        <end position="54"/>
    </location>
</feature>
<evidence type="ECO:0000313" key="3">
    <source>
        <dbReference type="Proteomes" id="UP000276443"/>
    </source>
</evidence>
<keyword evidence="1" id="KW-0472">Membrane</keyword>
<dbReference type="Proteomes" id="UP000276443">
    <property type="component" value="Unassembled WGS sequence"/>
</dbReference>
<keyword evidence="1" id="KW-1133">Transmembrane helix</keyword>
<sequence length="100" mass="10863">MLTAILKLVASAIEFFLGLPLIGGIFIVSNAWGPLLLMVLFYIVILVISINYGYAKWGAITGIVVSLLAFIPVLGMVLHWVAFFVLLIDGLTNAKQANRT</sequence>
<feature type="transmembrane region" description="Helical" evidence="1">
    <location>
        <begin position="60"/>
        <end position="88"/>
    </location>
</feature>
<reference evidence="2 3" key="1">
    <citation type="submission" date="2018-11" db="EMBL/GenBank/DDBJ databases">
        <title>Genomic Encyclopedia of Type Strains, Phase IV (KMG-IV): sequencing the most valuable type-strain genomes for metagenomic binning, comparative biology and taxonomic classification.</title>
        <authorList>
            <person name="Goeker M."/>
        </authorList>
    </citation>
    <scope>NUCLEOTIDE SEQUENCE [LARGE SCALE GENOMIC DNA]</scope>
    <source>
        <strain evidence="2 3">DSM 18090</strain>
    </source>
</reference>
<gene>
    <name evidence="2" type="ORF">EDC24_1250</name>
</gene>
<organism evidence="2 3">
    <name type="scientific">Aquisalibacillus elongatus</name>
    <dbReference type="NCBI Taxonomy" id="485577"/>
    <lineage>
        <taxon>Bacteria</taxon>
        <taxon>Bacillati</taxon>
        <taxon>Bacillota</taxon>
        <taxon>Bacilli</taxon>
        <taxon>Bacillales</taxon>
        <taxon>Bacillaceae</taxon>
        <taxon>Aquisalibacillus</taxon>
    </lineage>
</organism>
<comment type="caution">
    <text evidence="2">The sequence shown here is derived from an EMBL/GenBank/DDBJ whole genome shotgun (WGS) entry which is preliminary data.</text>
</comment>
<proteinExistence type="predicted"/>
<dbReference type="AlphaFoldDB" id="A0A3N5C3M1"/>
<keyword evidence="1" id="KW-0812">Transmembrane</keyword>
<keyword evidence="3" id="KW-1185">Reference proteome</keyword>
<evidence type="ECO:0000256" key="1">
    <source>
        <dbReference type="SAM" id="Phobius"/>
    </source>
</evidence>
<accession>A0A3N5C3M1</accession>